<dbReference type="RefSeq" id="WP_265394650.1">
    <property type="nucleotide sequence ID" value="NZ_JAMQQD010000011.1"/>
</dbReference>
<name>A0AAW5VFT7_9LEPT</name>
<dbReference type="PANTHER" id="PTHR46889:SF4">
    <property type="entry name" value="TRANSPOSASE INSO FOR INSERTION SEQUENCE ELEMENT IS911B-RELATED"/>
    <property type="match status" value="1"/>
</dbReference>
<dbReference type="GO" id="GO:0015074">
    <property type="term" value="P:DNA integration"/>
    <property type="evidence" value="ECO:0007669"/>
    <property type="project" value="InterPro"/>
</dbReference>
<dbReference type="NCBIfam" id="NF033516">
    <property type="entry name" value="transpos_IS3"/>
    <property type="match status" value="1"/>
</dbReference>
<dbReference type="Proteomes" id="UP001209694">
    <property type="component" value="Unassembled WGS sequence"/>
</dbReference>
<dbReference type="SUPFAM" id="SSF46689">
    <property type="entry name" value="Homeodomain-like"/>
    <property type="match status" value="1"/>
</dbReference>
<dbReference type="InterPro" id="IPR036397">
    <property type="entry name" value="RNaseH_sf"/>
</dbReference>
<gene>
    <name evidence="2" type="ORF">ND810_18370</name>
</gene>
<organism evidence="2 3">
    <name type="scientific">Leptospira levettii</name>
    <dbReference type="NCBI Taxonomy" id="2023178"/>
    <lineage>
        <taxon>Bacteria</taxon>
        <taxon>Pseudomonadati</taxon>
        <taxon>Spirochaetota</taxon>
        <taxon>Spirochaetia</taxon>
        <taxon>Leptospirales</taxon>
        <taxon>Leptospiraceae</taxon>
        <taxon>Leptospira</taxon>
    </lineage>
</organism>
<dbReference type="SUPFAM" id="SSF53098">
    <property type="entry name" value="Ribonuclease H-like"/>
    <property type="match status" value="1"/>
</dbReference>
<dbReference type="Gene3D" id="3.30.420.10">
    <property type="entry name" value="Ribonuclease H-like superfamily/Ribonuclease H"/>
    <property type="match status" value="1"/>
</dbReference>
<feature type="domain" description="Integrase catalytic" evidence="1">
    <location>
        <begin position="119"/>
        <end position="287"/>
    </location>
</feature>
<dbReference type="InterPro" id="IPR009057">
    <property type="entry name" value="Homeodomain-like_sf"/>
</dbReference>
<dbReference type="InterPro" id="IPR001584">
    <property type="entry name" value="Integrase_cat-core"/>
</dbReference>
<dbReference type="PROSITE" id="PS50994">
    <property type="entry name" value="INTEGRASE"/>
    <property type="match status" value="1"/>
</dbReference>
<dbReference type="InterPro" id="IPR048020">
    <property type="entry name" value="Transpos_IS3"/>
</dbReference>
<dbReference type="PANTHER" id="PTHR46889">
    <property type="entry name" value="TRANSPOSASE INSF FOR INSERTION SEQUENCE IS3B-RELATED"/>
    <property type="match status" value="1"/>
</dbReference>
<dbReference type="GO" id="GO:0003676">
    <property type="term" value="F:nucleic acid binding"/>
    <property type="evidence" value="ECO:0007669"/>
    <property type="project" value="InterPro"/>
</dbReference>
<dbReference type="EMBL" id="JAMQQD010000011">
    <property type="protein sequence ID" value="MCW7517138.1"/>
    <property type="molecule type" value="Genomic_DNA"/>
</dbReference>
<reference evidence="2" key="1">
    <citation type="submission" date="2022-06" db="EMBL/GenBank/DDBJ databases">
        <title>Leptospira isolates from biofilms formed at urban environments.</title>
        <authorList>
            <person name="Ribeiro P.S."/>
            <person name="Sousa T."/>
            <person name="Carvalho N."/>
            <person name="Aburjaile F."/>
            <person name="Neves F."/>
            <person name="Oliveira D."/>
            <person name="Blanco L."/>
            <person name="Lima J."/>
            <person name="Costa F."/>
            <person name="Brenig B."/>
            <person name="Soares S."/>
            <person name="Ramos R."/>
            <person name="Goes-Neto A."/>
            <person name="Matiuzzi M."/>
            <person name="Azevedo V."/>
            <person name="Ristow P."/>
        </authorList>
    </citation>
    <scope>NUCLEOTIDE SEQUENCE</scope>
    <source>
        <strain evidence="2">VSF7</strain>
    </source>
</reference>
<dbReference type="InterPro" id="IPR012337">
    <property type="entry name" value="RNaseH-like_sf"/>
</dbReference>
<evidence type="ECO:0000259" key="1">
    <source>
        <dbReference type="PROSITE" id="PS50994"/>
    </source>
</evidence>
<proteinExistence type="predicted"/>
<protein>
    <submittedName>
        <fullName evidence="2">IS3 family transposase</fullName>
    </submittedName>
</protein>
<evidence type="ECO:0000313" key="3">
    <source>
        <dbReference type="Proteomes" id="UP001209694"/>
    </source>
</evidence>
<evidence type="ECO:0000313" key="2">
    <source>
        <dbReference type="EMBL" id="MCW7517138.1"/>
    </source>
</evidence>
<dbReference type="InterPro" id="IPR050900">
    <property type="entry name" value="Transposase_IS3/IS150/IS904"/>
</dbReference>
<dbReference type="AlphaFoldDB" id="A0AAW5VFT7"/>
<dbReference type="Pfam" id="PF13683">
    <property type="entry name" value="rve_3"/>
    <property type="match status" value="1"/>
</dbReference>
<sequence>MKQEIMNTLDTLKKASGLPIKYLSEKIGLSSRKISVWRKGSIGSENKCIPKSHWITPEERKAVEDFKRENPFFGYVLLTWMMIDRDIAYMSPSSVYRILVECGLNNKWRKPTSDSKKTGFDQPKSIHEHWHTDISYINFKGSFVYLICVLDGFSRAVLSWSIATKMESLDVQLVLWDACEKWLGGDRERGIRLITDKGSQFSTKEFKQTLKEYSITNVRTSVNHPQSNGKIERFHGTIKSELIREIPKYSLEQVRYEVGHWIEHYNNVRLHSAIGYVAPMDVFYGRKDSILRERKEKLIEGKLKRKQYSESIKLVLVA</sequence>
<accession>A0AAW5VFT7</accession>
<comment type="caution">
    <text evidence="2">The sequence shown here is derived from an EMBL/GenBank/DDBJ whole genome shotgun (WGS) entry which is preliminary data.</text>
</comment>